<gene>
    <name evidence="1" type="ORF">GCM10008096_16090</name>
</gene>
<dbReference type="Proteomes" id="UP000642819">
    <property type="component" value="Unassembled WGS sequence"/>
</dbReference>
<name>A0ABQ3GHR1_9MICC</name>
<dbReference type="InterPro" id="IPR035069">
    <property type="entry name" value="TTHA1013/TTHA0281-like"/>
</dbReference>
<organism evidence="1 2">
    <name type="scientific">Zhihengliuella salsuginis</name>
    <dbReference type="NCBI Taxonomy" id="578222"/>
    <lineage>
        <taxon>Bacteria</taxon>
        <taxon>Bacillati</taxon>
        <taxon>Actinomycetota</taxon>
        <taxon>Actinomycetes</taxon>
        <taxon>Micrococcales</taxon>
        <taxon>Micrococcaceae</taxon>
        <taxon>Zhihengliuella</taxon>
    </lineage>
</organism>
<comment type="caution">
    <text evidence="1">The sequence shown here is derived from an EMBL/GenBank/DDBJ whole genome shotgun (WGS) entry which is preliminary data.</text>
</comment>
<dbReference type="InterPro" id="IPR008651">
    <property type="entry name" value="Uncharacterised_HicB"/>
</dbReference>
<proteinExistence type="predicted"/>
<accession>A0ABQ3GHR1</accession>
<dbReference type="Pfam" id="PF05534">
    <property type="entry name" value="HicB"/>
    <property type="match status" value="1"/>
</dbReference>
<evidence type="ECO:0000313" key="2">
    <source>
        <dbReference type="Proteomes" id="UP000642819"/>
    </source>
</evidence>
<keyword evidence="2" id="KW-1185">Reference proteome</keyword>
<reference evidence="2" key="1">
    <citation type="journal article" date="2019" name="Int. J. Syst. Evol. Microbiol.">
        <title>The Global Catalogue of Microorganisms (GCM) 10K type strain sequencing project: providing services to taxonomists for standard genome sequencing and annotation.</title>
        <authorList>
            <consortium name="The Broad Institute Genomics Platform"/>
            <consortium name="The Broad Institute Genome Sequencing Center for Infectious Disease"/>
            <person name="Wu L."/>
            <person name="Ma J."/>
        </authorList>
    </citation>
    <scope>NUCLEOTIDE SEQUENCE [LARGE SCALE GENOMIC DNA]</scope>
    <source>
        <strain evidence="2">KCTC 19466</strain>
    </source>
</reference>
<dbReference type="SUPFAM" id="SSF47598">
    <property type="entry name" value="Ribbon-helix-helix"/>
    <property type="match status" value="1"/>
</dbReference>
<dbReference type="Gene3D" id="3.30.160.250">
    <property type="match status" value="1"/>
</dbReference>
<dbReference type="RefSeq" id="WP_229791023.1">
    <property type="nucleotide sequence ID" value="NZ_BMXK01000006.1"/>
</dbReference>
<dbReference type="EMBL" id="BMXK01000006">
    <property type="protein sequence ID" value="GHD06278.1"/>
    <property type="molecule type" value="Genomic_DNA"/>
</dbReference>
<evidence type="ECO:0008006" key="3">
    <source>
        <dbReference type="Google" id="ProtNLM"/>
    </source>
</evidence>
<sequence length="115" mass="12767">MANEGVRWVAHYRYSVMWSPEDEAYVATVAEFASLSWIADSKAEALSGLEAMLEDVVADLVANGEEIPQPFAERRYSGNLKVRVSPEVHRNVAIAAAEQHVSINRYLSERLASTT</sequence>
<dbReference type="InterPro" id="IPR010985">
    <property type="entry name" value="Ribbon_hlx_hlx"/>
</dbReference>
<evidence type="ECO:0000313" key="1">
    <source>
        <dbReference type="EMBL" id="GHD06278.1"/>
    </source>
</evidence>
<protein>
    <recommendedName>
        <fullName evidence="3">Toxin-antitoxin system HicB family antitoxin</fullName>
    </recommendedName>
</protein>
<dbReference type="SUPFAM" id="SSF143100">
    <property type="entry name" value="TTHA1013/TTHA0281-like"/>
    <property type="match status" value="1"/>
</dbReference>